<evidence type="ECO:0000313" key="1">
    <source>
        <dbReference type="EMBL" id="OCT63848.1"/>
    </source>
</evidence>
<dbReference type="EMBL" id="CM004482">
    <property type="protein sequence ID" value="OCT63848.1"/>
    <property type="molecule type" value="Genomic_DNA"/>
</dbReference>
<organism evidence="1 2">
    <name type="scientific">Xenopus laevis</name>
    <name type="common">African clawed frog</name>
    <dbReference type="NCBI Taxonomy" id="8355"/>
    <lineage>
        <taxon>Eukaryota</taxon>
        <taxon>Metazoa</taxon>
        <taxon>Chordata</taxon>
        <taxon>Craniata</taxon>
        <taxon>Vertebrata</taxon>
        <taxon>Euteleostomi</taxon>
        <taxon>Amphibia</taxon>
        <taxon>Batrachia</taxon>
        <taxon>Anura</taxon>
        <taxon>Pipoidea</taxon>
        <taxon>Pipidae</taxon>
        <taxon>Xenopodinae</taxon>
        <taxon>Xenopus</taxon>
        <taxon>Xenopus</taxon>
    </lineage>
</organism>
<proteinExistence type="predicted"/>
<evidence type="ECO:0000313" key="2">
    <source>
        <dbReference type="Proteomes" id="UP000694892"/>
    </source>
</evidence>
<protein>
    <submittedName>
        <fullName evidence="1">Uncharacterized protein</fullName>
    </submittedName>
</protein>
<sequence>MSLGLKRLRGSFLGQCQTWSFLFQWREGRSDHVYHVLCRHWRHGISRQHTQADFQQRCILMLINIYYLCQQGKWQV</sequence>
<dbReference type="AlphaFoldDB" id="A0A974BZT0"/>
<gene>
    <name evidence="1" type="ORF">XELAEV_18044944mg</name>
</gene>
<name>A0A974BZT0_XENLA</name>
<reference evidence="2" key="1">
    <citation type="journal article" date="2016" name="Nature">
        <title>Genome evolution in the allotetraploid frog Xenopus laevis.</title>
        <authorList>
            <person name="Session A.M."/>
            <person name="Uno Y."/>
            <person name="Kwon T."/>
            <person name="Chapman J.A."/>
            <person name="Toyoda A."/>
            <person name="Takahashi S."/>
            <person name="Fukui A."/>
            <person name="Hikosaka A."/>
            <person name="Suzuki A."/>
            <person name="Kondo M."/>
            <person name="van Heeringen S.J."/>
            <person name="Quigley I."/>
            <person name="Heinz S."/>
            <person name="Ogino H."/>
            <person name="Ochi H."/>
            <person name="Hellsten U."/>
            <person name="Lyons J.B."/>
            <person name="Simakov O."/>
            <person name="Putnam N."/>
            <person name="Stites J."/>
            <person name="Kuroki Y."/>
            <person name="Tanaka T."/>
            <person name="Michiue T."/>
            <person name="Watanabe M."/>
            <person name="Bogdanovic O."/>
            <person name="Lister R."/>
            <person name="Georgiou G."/>
            <person name="Paranjpe S.S."/>
            <person name="van Kruijsbergen I."/>
            <person name="Shu S."/>
            <person name="Carlson J."/>
            <person name="Kinoshita T."/>
            <person name="Ohta Y."/>
            <person name="Mawaribuchi S."/>
            <person name="Jenkins J."/>
            <person name="Grimwood J."/>
            <person name="Schmutz J."/>
            <person name="Mitros T."/>
            <person name="Mozaffari S.V."/>
            <person name="Suzuki Y."/>
            <person name="Haramoto Y."/>
            <person name="Yamamoto T.S."/>
            <person name="Takagi C."/>
            <person name="Heald R."/>
            <person name="Miller K."/>
            <person name="Haudenschild C."/>
            <person name="Kitzman J."/>
            <person name="Nakayama T."/>
            <person name="Izutsu Y."/>
            <person name="Robert J."/>
            <person name="Fortriede J."/>
            <person name="Burns K."/>
            <person name="Lotay V."/>
            <person name="Karimi K."/>
            <person name="Yasuoka Y."/>
            <person name="Dichmann D.S."/>
            <person name="Flajnik M.F."/>
            <person name="Houston D.W."/>
            <person name="Shendure J."/>
            <person name="DuPasquier L."/>
            <person name="Vize P.D."/>
            <person name="Zorn A.M."/>
            <person name="Ito M."/>
            <person name="Marcotte E.M."/>
            <person name="Wallingford J.B."/>
            <person name="Ito Y."/>
            <person name="Asashima M."/>
            <person name="Ueno N."/>
            <person name="Matsuda Y."/>
            <person name="Veenstra G.J."/>
            <person name="Fujiyama A."/>
            <person name="Harland R.M."/>
            <person name="Taira M."/>
            <person name="Rokhsar D.S."/>
        </authorList>
    </citation>
    <scope>NUCLEOTIDE SEQUENCE [LARGE SCALE GENOMIC DNA]</scope>
    <source>
        <strain evidence="2">J</strain>
    </source>
</reference>
<dbReference type="Proteomes" id="UP000694892">
    <property type="component" value="Chromosome 9_10L"/>
</dbReference>
<accession>A0A974BZT0</accession>